<evidence type="ECO:0000256" key="2">
    <source>
        <dbReference type="ARBA" id="ARBA00022448"/>
    </source>
</evidence>
<feature type="signal peptide" evidence="3">
    <location>
        <begin position="1"/>
        <end position="20"/>
    </location>
</feature>
<evidence type="ECO:0000313" key="5">
    <source>
        <dbReference type="EMBL" id="SFN33974.1"/>
    </source>
</evidence>
<evidence type="ECO:0000313" key="6">
    <source>
        <dbReference type="Proteomes" id="UP000199398"/>
    </source>
</evidence>
<dbReference type="Gene3D" id="3.40.190.10">
    <property type="entry name" value="Periplasmic binding protein-like II"/>
    <property type="match status" value="2"/>
</dbReference>
<evidence type="ECO:0000313" key="4">
    <source>
        <dbReference type="EMBL" id="RKT82556.1"/>
    </source>
</evidence>
<evidence type="ECO:0000313" key="7">
    <source>
        <dbReference type="Proteomes" id="UP000270697"/>
    </source>
</evidence>
<name>A0A1I4Y7C2_9PSEU</name>
<sequence>MMRGSSWLLAVVLLLLPACTTPPERSTITVLASWTGQEAEQFQVVLDAFTERTGIRVDYQGTRALEQVLLADVQKGAPPDVAIVPSPAELQRYVDADVLRPLGSAARPTFWDQVQGLGTGVRRAVVVKADLKSIVWYRSDLEQPQFRTWQEMHSRRADWCLGMGAPPLTGWPGTDWIEDLMLQRYGKADYEQWATGEMPWTDDRVRSSWQAWGELVAASTAADGPAAALLTDFGDAGSGMFEQPQQRCSLDHAGSFVKSIYQAPQPGAPPREAGRHFDFFPFPPFAEQPERQPSIVSGDLAVLFGDSAPAREFLDFLDGDGQRLWVGQPGSGVYSIDVGPEGYAARPGGEIDSRIAEEIRREDGRLCFDASDLMPAVMRNAFHRGVLEYIAAPERLREILEQLEAVHRTTGEPWARFACG</sequence>
<dbReference type="EMBL" id="RBXX01000002">
    <property type="protein sequence ID" value="RKT82556.1"/>
    <property type="molecule type" value="Genomic_DNA"/>
</dbReference>
<keyword evidence="7" id="KW-1185">Reference proteome</keyword>
<gene>
    <name evidence="4" type="ORF">ATL45_0807</name>
    <name evidence="5" type="ORF">SAMN05421805_10422</name>
</gene>
<dbReference type="AlphaFoldDB" id="A0A1I4Y7C2"/>
<dbReference type="PANTHER" id="PTHR43649:SF29">
    <property type="entry name" value="OSMOPROTECTIVE COMPOUNDS-BINDING PROTEIN GGTB"/>
    <property type="match status" value="1"/>
</dbReference>
<comment type="similarity">
    <text evidence="1">Belongs to the bacterial solute-binding protein 1 family.</text>
</comment>
<dbReference type="OrthoDB" id="8663148at2"/>
<feature type="chain" id="PRO_5038872246" evidence="3">
    <location>
        <begin position="21"/>
        <end position="420"/>
    </location>
</feature>
<dbReference type="PANTHER" id="PTHR43649">
    <property type="entry name" value="ARABINOSE-BINDING PROTEIN-RELATED"/>
    <property type="match status" value="1"/>
</dbReference>
<reference evidence="4 7" key="2">
    <citation type="submission" date="2018-10" db="EMBL/GenBank/DDBJ databases">
        <title>Sequencing the genomes of 1000 actinobacteria strains.</title>
        <authorList>
            <person name="Klenk H.-P."/>
        </authorList>
    </citation>
    <scope>NUCLEOTIDE SEQUENCE [LARGE SCALE GENOMIC DNA]</scope>
    <source>
        <strain evidence="4 7">DSM 45119</strain>
    </source>
</reference>
<dbReference type="STRING" id="455193.SAMN05421805_10422"/>
<reference evidence="5 6" key="1">
    <citation type="submission" date="2016-10" db="EMBL/GenBank/DDBJ databases">
        <authorList>
            <person name="de Groot N.N."/>
        </authorList>
    </citation>
    <scope>NUCLEOTIDE SEQUENCE [LARGE SCALE GENOMIC DNA]</scope>
    <source>
        <strain evidence="5 6">CPCC 201259</strain>
    </source>
</reference>
<dbReference type="InterPro" id="IPR050490">
    <property type="entry name" value="Bact_solute-bd_prot1"/>
</dbReference>
<dbReference type="Pfam" id="PF01547">
    <property type="entry name" value="SBP_bac_1"/>
    <property type="match status" value="1"/>
</dbReference>
<keyword evidence="3" id="KW-0732">Signal</keyword>
<dbReference type="SUPFAM" id="SSF53850">
    <property type="entry name" value="Periplasmic binding protein-like II"/>
    <property type="match status" value="1"/>
</dbReference>
<organism evidence="5 6">
    <name type="scientific">Saccharopolyspora antimicrobica</name>
    <dbReference type="NCBI Taxonomy" id="455193"/>
    <lineage>
        <taxon>Bacteria</taxon>
        <taxon>Bacillati</taxon>
        <taxon>Actinomycetota</taxon>
        <taxon>Actinomycetes</taxon>
        <taxon>Pseudonocardiales</taxon>
        <taxon>Pseudonocardiaceae</taxon>
        <taxon>Saccharopolyspora</taxon>
    </lineage>
</organism>
<proteinExistence type="inferred from homology"/>
<evidence type="ECO:0000256" key="3">
    <source>
        <dbReference type="SAM" id="SignalP"/>
    </source>
</evidence>
<evidence type="ECO:0000256" key="1">
    <source>
        <dbReference type="ARBA" id="ARBA00008520"/>
    </source>
</evidence>
<dbReference type="EMBL" id="FOUP01000004">
    <property type="protein sequence ID" value="SFN33974.1"/>
    <property type="molecule type" value="Genomic_DNA"/>
</dbReference>
<accession>A0A1I4Y7C2</accession>
<dbReference type="InterPro" id="IPR006059">
    <property type="entry name" value="SBP"/>
</dbReference>
<keyword evidence="2" id="KW-0813">Transport</keyword>
<protein>
    <submittedName>
        <fullName evidence="5">Alpha-glucoside transport system substrate-binding protein</fullName>
    </submittedName>
</protein>
<dbReference type="Proteomes" id="UP000270697">
    <property type="component" value="Unassembled WGS sequence"/>
</dbReference>
<dbReference type="Proteomes" id="UP000199398">
    <property type="component" value="Unassembled WGS sequence"/>
</dbReference>